<reference evidence="3" key="1">
    <citation type="submission" date="2010-08" db="EMBL/GenBank/DDBJ databases">
        <authorList>
            <consortium name="Caenorhabditis japonica Sequencing Consortium"/>
            <person name="Wilson R.K."/>
        </authorList>
    </citation>
    <scope>NUCLEOTIDE SEQUENCE [LARGE SCALE GENOMIC DNA]</scope>
    <source>
        <strain evidence="3">DF5081</strain>
    </source>
</reference>
<protein>
    <submittedName>
        <fullName evidence="2">Uncharacterized protein</fullName>
    </submittedName>
</protein>
<accession>A0A8R1IZV8</accession>
<evidence type="ECO:0000256" key="1">
    <source>
        <dbReference type="SAM" id="MobiDB-lite"/>
    </source>
</evidence>
<feature type="compositionally biased region" description="Basic and acidic residues" evidence="1">
    <location>
        <begin position="1"/>
        <end position="17"/>
    </location>
</feature>
<dbReference type="Proteomes" id="UP000005237">
    <property type="component" value="Unassembled WGS sequence"/>
</dbReference>
<feature type="compositionally biased region" description="Basic residues" evidence="1">
    <location>
        <begin position="18"/>
        <end position="27"/>
    </location>
</feature>
<evidence type="ECO:0000313" key="3">
    <source>
        <dbReference type="Proteomes" id="UP000005237"/>
    </source>
</evidence>
<proteinExistence type="predicted"/>
<dbReference type="AlphaFoldDB" id="A0A8R1IZV8"/>
<feature type="compositionally biased region" description="Polar residues" evidence="1">
    <location>
        <begin position="68"/>
        <end position="79"/>
    </location>
</feature>
<keyword evidence="3" id="KW-1185">Reference proteome</keyword>
<organism evidence="2 3">
    <name type="scientific">Caenorhabditis japonica</name>
    <dbReference type="NCBI Taxonomy" id="281687"/>
    <lineage>
        <taxon>Eukaryota</taxon>
        <taxon>Metazoa</taxon>
        <taxon>Ecdysozoa</taxon>
        <taxon>Nematoda</taxon>
        <taxon>Chromadorea</taxon>
        <taxon>Rhabditida</taxon>
        <taxon>Rhabditina</taxon>
        <taxon>Rhabditomorpha</taxon>
        <taxon>Rhabditoidea</taxon>
        <taxon>Rhabditidae</taxon>
        <taxon>Peloderinae</taxon>
        <taxon>Caenorhabditis</taxon>
    </lineage>
</organism>
<name>A0A8R1IZV8_CAEJA</name>
<feature type="region of interest" description="Disordered" evidence="1">
    <location>
        <begin position="1"/>
        <end position="42"/>
    </location>
</feature>
<dbReference type="EnsemblMetazoa" id="CJA41653a.1">
    <property type="protein sequence ID" value="CJA41653a.1"/>
    <property type="gene ID" value="WBGene00217501"/>
</dbReference>
<feature type="region of interest" description="Disordered" evidence="1">
    <location>
        <begin position="56"/>
        <end position="79"/>
    </location>
</feature>
<reference evidence="2" key="2">
    <citation type="submission" date="2022-06" db="UniProtKB">
        <authorList>
            <consortium name="EnsemblMetazoa"/>
        </authorList>
    </citation>
    <scope>IDENTIFICATION</scope>
    <source>
        <strain evidence="2">DF5081</strain>
    </source>
</reference>
<evidence type="ECO:0000313" key="2">
    <source>
        <dbReference type="EnsemblMetazoa" id="CJA41653a.1"/>
    </source>
</evidence>
<sequence length="79" mass="8488">MARGDGKKTKDDDGEAKSKKKKKKKKQVMQNGWAGGQPADGIVSCHAGKRWVAKAGLGNNGGARTWLEPTTTDCAKQFK</sequence>